<evidence type="ECO:0000256" key="2">
    <source>
        <dbReference type="SAM" id="MobiDB-lite"/>
    </source>
</evidence>
<dbReference type="GO" id="GO:0010737">
    <property type="term" value="P:protein kinase A signaling"/>
    <property type="evidence" value="ECO:0007669"/>
    <property type="project" value="TreeGrafter"/>
</dbReference>
<dbReference type="AlphaFoldDB" id="A0A8H8S1I5"/>
<accession>A0A8H8S1I5</accession>
<feature type="region of interest" description="Disordered" evidence="2">
    <location>
        <begin position="405"/>
        <end position="453"/>
    </location>
</feature>
<evidence type="ECO:0000313" key="3">
    <source>
        <dbReference type="EMBL" id="TVY45008.1"/>
    </source>
</evidence>
<name>A0A8H8S1I5_9HELO</name>
<reference evidence="3 4" key="1">
    <citation type="submission" date="2018-05" db="EMBL/GenBank/DDBJ databases">
        <title>Genome sequencing and assembly of the regulated plant pathogen Lachnellula willkommii and related sister species for the development of diagnostic species identification markers.</title>
        <authorList>
            <person name="Giroux E."/>
            <person name="Bilodeau G."/>
        </authorList>
    </citation>
    <scope>NUCLEOTIDE SEQUENCE [LARGE SCALE GENOMIC DNA]</scope>
    <source>
        <strain evidence="3 4">CBS 160.35</strain>
    </source>
</reference>
<feature type="compositionally biased region" description="Low complexity" evidence="2">
    <location>
        <begin position="83"/>
        <end position="94"/>
    </location>
</feature>
<protein>
    <submittedName>
        <fullName evidence="3">Protein SOK1</fullName>
    </submittedName>
</protein>
<gene>
    <name evidence="3" type="primary">SOK1</name>
    <name evidence="3" type="ORF">LOCC1_G003576</name>
</gene>
<feature type="compositionally biased region" description="Low complexity" evidence="2">
    <location>
        <begin position="476"/>
        <end position="497"/>
    </location>
</feature>
<sequence>MADARKRGHSNSFAAANGRPPPPGNNDGGMPSPPVEETGPQGLDNIMSDSQEQGAYGIQSKPSQRFPSSPPRGGQLFRNNSATTTEGTSRQSTTLEPPVTKATLSELDVNKIVHNPKLRHDINFDPDLHFRPNLDGEKGRRKTQKANHFWETMRSQLREYIVNKEQFEAVEEKEWCLPATLKAIRGILETLVPQRDRASVEETFNVDLLMQQFRKGVADLVKLAVWLSQLLKCHCAPMRDDWVDEMVTQLGNGDRKGDVALLVAGMQNLLGVLEAMKLDVANHQIRCLRPILIEDTVQFEQKFFMKKIALGRVDIAGAHAWYRRSSSLCDMVPLDASMHSQGNTWDFMKALVNLALPLRDEVVPHTFLFDEDRLIKLRSDLLDMINLEICMQLYRDLEVKNRQDTQYVRDDTPTNSFTSSPFIRPTSPADNTTLSSPTIPMPHHFASKPKYPFNERGHFTRTVTGRQIWVPSIEDSQSTSTASSPRSSPSSTASTPETYPPTPLYLSLPTSSSATQARTSFLAILATPTAGEKWNTLSPSLALEILRLTKTPLTRLPVFESHLAFYISNPSSRNYQEAEARVLTQLFPILQELVATYTPFTSLALFDAATGSPKAAMGGSENGNGGAKDDIKDVATRIAHIGILHWRVWAPLAYLVDPDAGSEEGELVTERARSLP</sequence>
<keyword evidence="4" id="KW-1185">Reference proteome</keyword>
<dbReference type="Proteomes" id="UP000443090">
    <property type="component" value="Unassembled WGS sequence"/>
</dbReference>
<comment type="similarity">
    <text evidence="1">Belongs to the TCP11 family.</text>
</comment>
<dbReference type="Pfam" id="PF05794">
    <property type="entry name" value="Tcp11"/>
    <property type="match status" value="1"/>
</dbReference>
<feature type="region of interest" description="Disordered" evidence="2">
    <location>
        <begin position="1"/>
        <end position="102"/>
    </location>
</feature>
<dbReference type="EMBL" id="QGMI01000211">
    <property type="protein sequence ID" value="TVY45008.1"/>
    <property type="molecule type" value="Genomic_DNA"/>
</dbReference>
<feature type="region of interest" description="Disordered" evidence="2">
    <location>
        <begin position="470"/>
        <end position="509"/>
    </location>
</feature>
<comment type="caution">
    <text evidence="3">The sequence shown here is derived from an EMBL/GenBank/DDBJ whole genome shotgun (WGS) entry which is preliminary data.</text>
</comment>
<dbReference type="OrthoDB" id="276323at2759"/>
<evidence type="ECO:0000313" key="4">
    <source>
        <dbReference type="Proteomes" id="UP000443090"/>
    </source>
</evidence>
<dbReference type="InterPro" id="IPR008862">
    <property type="entry name" value="Tcp11"/>
</dbReference>
<dbReference type="PANTHER" id="PTHR12832:SF11">
    <property type="entry name" value="LD23868P"/>
    <property type="match status" value="1"/>
</dbReference>
<dbReference type="PANTHER" id="PTHR12832">
    <property type="entry name" value="TESTIS-SPECIFIC PROTEIN PBS13 T-COMPLEX 11"/>
    <property type="match status" value="1"/>
</dbReference>
<feature type="compositionally biased region" description="Polar residues" evidence="2">
    <location>
        <begin position="428"/>
        <end position="438"/>
    </location>
</feature>
<organism evidence="3 4">
    <name type="scientific">Lachnellula occidentalis</name>
    <dbReference type="NCBI Taxonomy" id="215460"/>
    <lineage>
        <taxon>Eukaryota</taxon>
        <taxon>Fungi</taxon>
        <taxon>Dikarya</taxon>
        <taxon>Ascomycota</taxon>
        <taxon>Pezizomycotina</taxon>
        <taxon>Leotiomycetes</taxon>
        <taxon>Helotiales</taxon>
        <taxon>Lachnaceae</taxon>
        <taxon>Lachnellula</taxon>
    </lineage>
</organism>
<proteinExistence type="inferred from homology"/>
<evidence type="ECO:0000256" key="1">
    <source>
        <dbReference type="ARBA" id="ARBA00010954"/>
    </source>
</evidence>